<dbReference type="Proteomes" id="UP001367316">
    <property type="component" value="Unassembled WGS sequence"/>
</dbReference>
<sequence>MTAEQWPCPLLFLIINLMGSPFGSVCQTPRKMTPPMMKIPHDNKERLQMDHDTYVAVVNEDSQETRDRKAKKANHWSWFLGAARI</sequence>
<keyword evidence="3" id="KW-1185">Reference proteome</keyword>
<feature type="signal peptide" evidence="1">
    <location>
        <begin position="1"/>
        <end position="26"/>
    </location>
</feature>
<comment type="caution">
    <text evidence="2">The sequence shown here is derived from an EMBL/GenBank/DDBJ whole genome shotgun (WGS) entry which is preliminary data.</text>
</comment>
<evidence type="ECO:0008006" key="4">
    <source>
        <dbReference type="Google" id="ProtNLM"/>
    </source>
</evidence>
<protein>
    <recommendedName>
        <fullName evidence="4">Secreted protein</fullName>
    </recommendedName>
</protein>
<proteinExistence type="predicted"/>
<evidence type="ECO:0000313" key="2">
    <source>
        <dbReference type="EMBL" id="KAK7611954.1"/>
    </source>
</evidence>
<gene>
    <name evidence="2" type="ORF">JOL62DRAFT_53825</name>
</gene>
<evidence type="ECO:0000313" key="3">
    <source>
        <dbReference type="Proteomes" id="UP001367316"/>
    </source>
</evidence>
<feature type="chain" id="PRO_5045200916" description="Secreted protein" evidence="1">
    <location>
        <begin position="27"/>
        <end position="85"/>
    </location>
</feature>
<keyword evidence="1" id="KW-0732">Signal</keyword>
<organism evidence="2 3">
    <name type="scientific">Phyllosticta paracitricarpa</name>
    <dbReference type="NCBI Taxonomy" id="2016321"/>
    <lineage>
        <taxon>Eukaryota</taxon>
        <taxon>Fungi</taxon>
        <taxon>Dikarya</taxon>
        <taxon>Ascomycota</taxon>
        <taxon>Pezizomycotina</taxon>
        <taxon>Dothideomycetes</taxon>
        <taxon>Dothideomycetes incertae sedis</taxon>
        <taxon>Botryosphaeriales</taxon>
        <taxon>Phyllostictaceae</taxon>
        <taxon>Phyllosticta</taxon>
    </lineage>
</organism>
<dbReference type="EMBL" id="JBBPBF010000012">
    <property type="protein sequence ID" value="KAK7611954.1"/>
    <property type="molecule type" value="Genomic_DNA"/>
</dbReference>
<accession>A0ABR1NAV2</accession>
<reference evidence="2 3" key="1">
    <citation type="submission" date="2024-04" db="EMBL/GenBank/DDBJ databases">
        <title>Phyllosticta paracitricarpa is synonymous to the EU quarantine fungus P. citricarpa based on phylogenomic analyses.</title>
        <authorList>
            <consortium name="Lawrence Berkeley National Laboratory"/>
            <person name="Van ingen-buijs V.A."/>
            <person name="Van westerhoven A.C."/>
            <person name="Haridas S."/>
            <person name="Skiadas P."/>
            <person name="Martin F."/>
            <person name="Groenewald J.Z."/>
            <person name="Crous P.W."/>
            <person name="Seidl M.F."/>
        </authorList>
    </citation>
    <scope>NUCLEOTIDE SEQUENCE [LARGE SCALE GENOMIC DNA]</scope>
    <source>
        <strain evidence="2 3">CBS 141358</strain>
    </source>
</reference>
<evidence type="ECO:0000256" key="1">
    <source>
        <dbReference type="SAM" id="SignalP"/>
    </source>
</evidence>
<name>A0ABR1NAV2_9PEZI</name>